<gene>
    <name evidence="1" type="ordered locus">AciPR4_3333</name>
</gene>
<dbReference type="Pfam" id="PF11251">
    <property type="entry name" value="DUF3050"/>
    <property type="match status" value="1"/>
</dbReference>
<dbReference type="OrthoDB" id="9791270at2"/>
<dbReference type="HOGENOM" id="CLU_094210_0_0_0"/>
<name>E8V8Q0_TERSS</name>
<sequence>MTTSTPTSQTERLDSLQQRLRPFYARLAEHPLYASFRTVEDLHIFMEAHVFAVWDFMSLLKTLQRGLTCVEVPWTPSAKPESRRLVNEIVLGEESDIYEGKHVSHFELYRMAMQACGADTSAMDSLLQLLARGEDLDTALEQCGAPLEAIIFVKGTFQVIAKGSLHATAAAFTFGREDLIPEMFKGFVRDLAQKLAGSLGIFLWYLERHIEVDGEEHGPMALRMVSDLCGDDDRKWSEAEEAARIALEERLQLWDGIHARIKNA</sequence>
<evidence type="ECO:0000313" key="1">
    <source>
        <dbReference type="EMBL" id="ADV84087.1"/>
    </source>
</evidence>
<proteinExistence type="predicted"/>
<dbReference type="InterPro" id="IPR016084">
    <property type="entry name" value="Haem_Oase-like_multi-hlx"/>
</dbReference>
<keyword evidence="2" id="KW-1185">Reference proteome</keyword>
<reference evidence="1 2" key="1">
    <citation type="journal article" date="2012" name="Stand. Genomic Sci.">
        <title>Complete genome sequence of Terriglobus saanensis type strain SP1PR4(T), an Acidobacteria from tundra soil.</title>
        <authorList>
            <person name="Rawat S.R."/>
            <person name="Mannisto M.K."/>
            <person name="Starovoytov V."/>
            <person name="Goodwin L."/>
            <person name="Nolan M."/>
            <person name="Hauser L."/>
            <person name="Land M."/>
            <person name="Davenport K.W."/>
            <person name="Woyke T."/>
            <person name="Haggblom M.M."/>
        </authorList>
    </citation>
    <scope>NUCLEOTIDE SEQUENCE</scope>
    <source>
        <strain evidence="2">ATCC BAA-1853 / DSM 23119 / SP1PR4</strain>
    </source>
</reference>
<dbReference type="Proteomes" id="UP000006844">
    <property type="component" value="Chromosome"/>
</dbReference>
<dbReference type="Gene3D" id="1.20.910.10">
    <property type="entry name" value="Heme oxygenase-like"/>
    <property type="match status" value="1"/>
</dbReference>
<dbReference type="RefSeq" id="WP_013569818.1">
    <property type="nucleotide sequence ID" value="NC_014963.1"/>
</dbReference>
<dbReference type="AlphaFoldDB" id="E8V8Q0"/>
<dbReference type="SUPFAM" id="SSF48613">
    <property type="entry name" value="Heme oxygenase-like"/>
    <property type="match status" value="1"/>
</dbReference>
<dbReference type="KEGG" id="tsa:AciPR4_3333"/>
<dbReference type="InterPro" id="IPR024423">
    <property type="entry name" value="DUF3050"/>
</dbReference>
<dbReference type="eggNOG" id="ENOG502Z7VP">
    <property type="taxonomic scope" value="Bacteria"/>
</dbReference>
<evidence type="ECO:0000313" key="2">
    <source>
        <dbReference type="Proteomes" id="UP000006844"/>
    </source>
</evidence>
<organism evidence="1 2">
    <name type="scientific">Terriglobus saanensis (strain ATCC BAA-1853 / DSM 23119 / SP1PR4)</name>
    <dbReference type="NCBI Taxonomy" id="401053"/>
    <lineage>
        <taxon>Bacteria</taxon>
        <taxon>Pseudomonadati</taxon>
        <taxon>Acidobacteriota</taxon>
        <taxon>Terriglobia</taxon>
        <taxon>Terriglobales</taxon>
        <taxon>Acidobacteriaceae</taxon>
        <taxon>Terriglobus</taxon>
    </lineage>
</organism>
<evidence type="ECO:0008006" key="3">
    <source>
        <dbReference type="Google" id="ProtNLM"/>
    </source>
</evidence>
<dbReference type="STRING" id="401053.AciPR4_3333"/>
<dbReference type="EMBL" id="CP002467">
    <property type="protein sequence ID" value="ADV84087.1"/>
    <property type="molecule type" value="Genomic_DNA"/>
</dbReference>
<accession>E8V8Q0</accession>
<protein>
    <recommendedName>
        <fullName evidence="3">Heme oxygenase-like protein</fullName>
    </recommendedName>
</protein>